<dbReference type="InterPro" id="IPR032710">
    <property type="entry name" value="NTF2-like_dom_sf"/>
</dbReference>
<dbReference type="InterPro" id="IPR037401">
    <property type="entry name" value="SnoaL-like"/>
</dbReference>
<reference evidence="2 3" key="1">
    <citation type="submission" date="2019-09" db="EMBL/GenBank/DDBJ databases">
        <authorList>
            <person name="Chen X.-Y."/>
        </authorList>
    </citation>
    <scope>NUCLEOTIDE SEQUENCE [LARGE SCALE GENOMIC DNA]</scope>
    <source>
        <strain evidence="2 3">NY5</strain>
    </source>
</reference>
<dbReference type="PANTHER" id="PTHR41252:SF1">
    <property type="entry name" value="BLR2505 PROTEIN"/>
    <property type="match status" value="1"/>
</dbReference>
<organism evidence="2 3">
    <name type="scientific">Pseudohalioglobus sediminis</name>
    <dbReference type="NCBI Taxonomy" id="2606449"/>
    <lineage>
        <taxon>Bacteria</taxon>
        <taxon>Pseudomonadati</taxon>
        <taxon>Pseudomonadota</taxon>
        <taxon>Gammaproteobacteria</taxon>
        <taxon>Cellvibrionales</taxon>
        <taxon>Halieaceae</taxon>
        <taxon>Pseudohalioglobus</taxon>
    </lineage>
</organism>
<dbReference type="PANTHER" id="PTHR41252">
    <property type="entry name" value="BLR2505 PROTEIN"/>
    <property type="match status" value="1"/>
</dbReference>
<comment type="caution">
    <text evidence="2">The sequence shown here is derived from an EMBL/GenBank/DDBJ whole genome shotgun (WGS) entry which is preliminary data.</text>
</comment>
<dbReference type="AlphaFoldDB" id="A0A5B0X374"/>
<dbReference type="Pfam" id="PF12680">
    <property type="entry name" value="SnoaL_2"/>
    <property type="match status" value="1"/>
</dbReference>
<protein>
    <recommendedName>
        <fullName evidence="1">SnoaL-like domain-containing protein</fullName>
    </recommendedName>
</protein>
<feature type="domain" description="SnoaL-like" evidence="1">
    <location>
        <begin position="8"/>
        <end position="114"/>
    </location>
</feature>
<name>A0A5B0X374_9GAMM</name>
<evidence type="ECO:0000259" key="1">
    <source>
        <dbReference type="Pfam" id="PF12680"/>
    </source>
</evidence>
<evidence type="ECO:0000313" key="3">
    <source>
        <dbReference type="Proteomes" id="UP000323708"/>
    </source>
</evidence>
<dbReference type="EMBL" id="VTUX01000003">
    <property type="protein sequence ID" value="KAA1192609.1"/>
    <property type="molecule type" value="Genomic_DNA"/>
</dbReference>
<accession>A0A5B0X374</accession>
<proteinExistence type="predicted"/>
<dbReference type="Proteomes" id="UP000323708">
    <property type="component" value="Unassembled WGS sequence"/>
</dbReference>
<evidence type="ECO:0000313" key="2">
    <source>
        <dbReference type="EMBL" id="KAA1192609.1"/>
    </source>
</evidence>
<gene>
    <name evidence="2" type="ORF">F0M18_08055</name>
</gene>
<dbReference type="SUPFAM" id="SSF54427">
    <property type="entry name" value="NTF2-like"/>
    <property type="match status" value="1"/>
</dbReference>
<dbReference type="Gene3D" id="3.10.450.50">
    <property type="match status" value="1"/>
</dbReference>
<dbReference type="RefSeq" id="WP_149610892.1">
    <property type="nucleotide sequence ID" value="NZ_VTUX01000003.1"/>
</dbReference>
<sequence length="134" mass="14973">MASPEEVVRAYYAEVSEGRFEDAAARLSPDSTLWILGEGHWPLGGRHDLSSLKKIHATVAERFPGGLKVTVKGLTVEGERVAVEAESLGTRIDGKIYHNNYHYLIIVRDGLIRERREYLDTIHANEMLCGPLTN</sequence>
<keyword evidence="3" id="KW-1185">Reference proteome</keyword>